<sequence length="360" mass="40230">MKKTIKIILVVFAVIILVSVAGLAYVVANARSIILPRLEKSLGVSVSASAIRFSWPLAAQMDDLAIGQTIKVKRVDIVPGFTGLFTVGMVFDRIVFHEPYVKVTRTGKDTFDLGLPPAGDRKKPQSSFIVRRIVLKNGRIELVDQSLEDGPITFYVDDLNLDARQASLAQPMRIQFHTSAIVKTAKEETVAMLQGSGWIDWLPKDCDAVLVLKDADLTYLAPYYRQYLQKDLESGHLQAQAAMKAVHNELKVDTHAELTDVAFKEEAPVAEGEQQQPADIKDLTYLAFDSILSSEGKAVFDFSITTKLDHPKFENLKIKGSFLRSRIQAAVTHPQETIEQYKKIGEQFETIGKEFKKMFK</sequence>
<keyword evidence="1" id="KW-0812">Transmembrane</keyword>
<evidence type="ECO:0000313" key="2">
    <source>
        <dbReference type="EMBL" id="QAT16523.1"/>
    </source>
</evidence>
<organism evidence="2 3">
    <name type="scientific">Velamenicoccus archaeovorus</name>
    <dbReference type="NCBI Taxonomy" id="1930593"/>
    <lineage>
        <taxon>Bacteria</taxon>
        <taxon>Pseudomonadati</taxon>
        <taxon>Candidatus Omnitrophota</taxon>
        <taxon>Candidatus Velamenicoccus</taxon>
    </lineage>
</organism>
<dbReference type="KEGG" id="vai:BU251_01665"/>
<gene>
    <name evidence="2" type="ORF">BU251_01665</name>
</gene>
<reference evidence="2 3" key="1">
    <citation type="submission" date="2017-01" db="EMBL/GenBank/DDBJ databases">
        <title>First insights into the biology of 'candidatus Vampirococcus archaeovorus'.</title>
        <authorList>
            <person name="Kizina J."/>
            <person name="Jordan S."/>
            <person name="Stueber K."/>
            <person name="Reinhardt R."/>
            <person name="Harder J."/>
        </authorList>
    </citation>
    <scope>NUCLEOTIDE SEQUENCE [LARGE SCALE GENOMIC DNA]</scope>
    <source>
        <strain evidence="2 3">LiM</strain>
    </source>
</reference>
<dbReference type="RefSeq" id="WP_128699162.1">
    <property type="nucleotide sequence ID" value="NZ_CP019384.1"/>
</dbReference>
<feature type="transmembrane region" description="Helical" evidence="1">
    <location>
        <begin position="7"/>
        <end position="28"/>
    </location>
</feature>
<accession>A0A410P309</accession>
<dbReference type="InterPro" id="IPR008023">
    <property type="entry name" value="DUF748"/>
</dbReference>
<dbReference type="Proteomes" id="UP000287243">
    <property type="component" value="Chromosome"/>
</dbReference>
<keyword evidence="3" id="KW-1185">Reference proteome</keyword>
<evidence type="ECO:0000256" key="1">
    <source>
        <dbReference type="SAM" id="Phobius"/>
    </source>
</evidence>
<dbReference type="Pfam" id="PF05359">
    <property type="entry name" value="DUF748"/>
    <property type="match status" value="1"/>
</dbReference>
<keyword evidence="1" id="KW-1133">Transmembrane helix</keyword>
<keyword evidence="1" id="KW-0472">Membrane</keyword>
<proteinExistence type="predicted"/>
<dbReference type="AlphaFoldDB" id="A0A410P309"/>
<protein>
    <submittedName>
        <fullName evidence="2">Uncharacterized protein</fullName>
    </submittedName>
</protein>
<name>A0A410P309_VELA1</name>
<evidence type="ECO:0000313" key="3">
    <source>
        <dbReference type="Proteomes" id="UP000287243"/>
    </source>
</evidence>
<dbReference type="EMBL" id="CP019384">
    <property type="protein sequence ID" value="QAT16523.1"/>
    <property type="molecule type" value="Genomic_DNA"/>
</dbReference>